<sequence length="82" mass="9315">MLPAQDFIVWILRSKTRTLARDAARVRRTNRICAASPVSPSYHWPPHFPKSQHNFLFNSFLALASFPDSTSSSPFNSILLRA</sequence>
<dbReference type="Proteomes" id="UP001396334">
    <property type="component" value="Unassembled WGS sequence"/>
</dbReference>
<comment type="caution">
    <text evidence="1">The sequence shown here is derived from an EMBL/GenBank/DDBJ whole genome shotgun (WGS) entry which is preliminary data.</text>
</comment>
<keyword evidence="2" id="KW-1185">Reference proteome</keyword>
<evidence type="ECO:0000313" key="2">
    <source>
        <dbReference type="Proteomes" id="UP001396334"/>
    </source>
</evidence>
<name>A0ABR2TUH3_9ROSI</name>
<dbReference type="EMBL" id="JBBPBN010000004">
    <property type="protein sequence ID" value="KAK9041039.1"/>
    <property type="molecule type" value="Genomic_DNA"/>
</dbReference>
<proteinExistence type="predicted"/>
<organism evidence="1 2">
    <name type="scientific">Hibiscus sabdariffa</name>
    <name type="common">roselle</name>
    <dbReference type="NCBI Taxonomy" id="183260"/>
    <lineage>
        <taxon>Eukaryota</taxon>
        <taxon>Viridiplantae</taxon>
        <taxon>Streptophyta</taxon>
        <taxon>Embryophyta</taxon>
        <taxon>Tracheophyta</taxon>
        <taxon>Spermatophyta</taxon>
        <taxon>Magnoliopsida</taxon>
        <taxon>eudicotyledons</taxon>
        <taxon>Gunneridae</taxon>
        <taxon>Pentapetalae</taxon>
        <taxon>rosids</taxon>
        <taxon>malvids</taxon>
        <taxon>Malvales</taxon>
        <taxon>Malvaceae</taxon>
        <taxon>Malvoideae</taxon>
        <taxon>Hibiscus</taxon>
    </lineage>
</organism>
<evidence type="ECO:0000313" key="1">
    <source>
        <dbReference type="EMBL" id="KAK9041039.1"/>
    </source>
</evidence>
<protein>
    <submittedName>
        <fullName evidence="1">Uncharacterized protein</fullName>
    </submittedName>
</protein>
<accession>A0ABR2TUH3</accession>
<gene>
    <name evidence="1" type="ORF">V6N11_016163</name>
</gene>
<reference evidence="1 2" key="1">
    <citation type="journal article" date="2024" name="G3 (Bethesda)">
        <title>Genome assembly of Hibiscus sabdariffa L. provides insights into metabolisms of medicinal natural products.</title>
        <authorList>
            <person name="Kim T."/>
        </authorList>
    </citation>
    <scope>NUCLEOTIDE SEQUENCE [LARGE SCALE GENOMIC DNA]</scope>
    <source>
        <strain evidence="1">TK-2024</strain>
        <tissue evidence="1">Old leaves</tissue>
    </source>
</reference>